<sequence>MVIDTSSMAGMEGLVPFLESIGSLLTALTITRYPRYDIGGNVNSIIRSYRNLQELTLSSELVDLVDIQLHFTEYHAAKPSLPELSLAWTDVTKITNSLSDSNNPLAKCTRRLNDSYQQSVFVYKAAFLGGAPSNSDCYVNTPHHS</sequence>
<dbReference type="EMBL" id="NBNE01000082">
    <property type="protein sequence ID" value="OWZ23144.1"/>
    <property type="molecule type" value="Genomic_DNA"/>
</dbReference>
<evidence type="ECO:0000313" key="1">
    <source>
        <dbReference type="EMBL" id="OWZ23144.1"/>
    </source>
</evidence>
<dbReference type="Proteomes" id="UP000198211">
    <property type="component" value="Unassembled WGS sequence"/>
</dbReference>
<keyword evidence="2" id="KW-1185">Reference proteome</keyword>
<evidence type="ECO:0000313" key="2">
    <source>
        <dbReference type="Proteomes" id="UP000198211"/>
    </source>
</evidence>
<dbReference type="AlphaFoldDB" id="A0A225WZ42"/>
<gene>
    <name evidence="1" type="ORF">PHMEG_0002013</name>
</gene>
<proteinExistence type="predicted"/>
<accession>A0A225WZ42</accession>
<comment type="caution">
    <text evidence="1">The sequence shown here is derived from an EMBL/GenBank/DDBJ whole genome shotgun (WGS) entry which is preliminary data.</text>
</comment>
<protein>
    <submittedName>
        <fullName evidence="1">Uncharacterized protein</fullName>
    </submittedName>
</protein>
<reference evidence="2" key="1">
    <citation type="submission" date="2017-03" db="EMBL/GenBank/DDBJ databases">
        <title>Phytopthora megakarya and P. palmivora, two closely related causual agents of cacao black pod achieved similar genome size and gene model numbers by different mechanisms.</title>
        <authorList>
            <person name="Ali S."/>
            <person name="Shao J."/>
            <person name="Larry D.J."/>
            <person name="Kronmiller B."/>
            <person name="Shen D."/>
            <person name="Strem M.D."/>
            <person name="Melnick R.L."/>
            <person name="Guiltinan M.J."/>
            <person name="Tyler B.M."/>
            <person name="Meinhardt L.W."/>
            <person name="Bailey B.A."/>
        </authorList>
    </citation>
    <scope>NUCLEOTIDE SEQUENCE [LARGE SCALE GENOMIC DNA]</scope>
    <source>
        <strain evidence="2">zdho120</strain>
    </source>
</reference>
<organism evidence="1 2">
    <name type="scientific">Phytophthora megakarya</name>
    <dbReference type="NCBI Taxonomy" id="4795"/>
    <lineage>
        <taxon>Eukaryota</taxon>
        <taxon>Sar</taxon>
        <taxon>Stramenopiles</taxon>
        <taxon>Oomycota</taxon>
        <taxon>Peronosporomycetes</taxon>
        <taxon>Peronosporales</taxon>
        <taxon>Peronosporaceae</taxon>
        <taxon>Phytophthora</taxon>
    </lineage>
</organism>
<name>A0A225WZ42_9STRA</name>